<dbReference type="RefSeq" id="WP_145905826.1">
    <property type="nucleotide sequence ID" value="NZ_BAAAMZ010000006.1"/>
</dbReference>
<dbReference type="Pfam" id="PF13349">
    <property type="entry name" value="DUF4097"/>
    <property type="match status" value="1"/>
</dbReference>
<accession>A0A561UJR5</accession>
<organism evidence="2 3">
    <name type="scientific">Kitasatospora viridis</name>
    <dbReference type="NCBI Taxonomy" id="281105"/>
    <lineage>
        <taxon>Bacteria</taxon>
        <taxon>Bacillati</taxon>
        <taxon>Actinomycetota</taxon>
        <taxon>Actinomycetes</taxon>
        <taxon>Kitasatosporales</taxon>
        <taxon>Streptomycetaceae</taxon>
        <taxon>Kitasatospora</taxon>
    </lineage>
</organism>
<sequence>MPTFDTIGPITATVEIDIASVRVIAGDRADTVVEVLPADGASDRDVQQAQQTKVTFTAGRLLVKSPKKRSVFAKVGSVDVTVELPAGSELVGTLGVGGFRCEGPLGNTRLKTAAGDIRVDGAADADLRTSHGDVVLELATGDVEVSGGGRVELGRLLGTATVRNSHGDTSVREVVGNLVAKTAMGRITVGTAHADVEAKSANGPIRIAEVTRGQVQLNTGMGDVEVGIREGTAAWLDASTGLGTVRNSLGSADGPDDAARTVELRVRTSLGDISVVRA</sequence>
<dbReference type="AlphaFoldDB" id="A0A561UJR5"/>
<evidence type="ECO:0000313" key="2">
    <source>
        <dbReference type="EMBL" id="TWF99599.1"/>
    </source>
</evidence>
<keyword evidence="3" id="KW-1185">Reference proteome</keyword>
<protein>
    <submittedName>
        <fullName evidence="2">Putative adhesin</fullName>
    </submittedName>
</protein>
<evidence type="ECO:0000259" key="1">
    <source>
        <dbReference type="Pfam" id="PF13349"/>
    </source>
</evidence>
<comment type="caution">
    <text evidence="2">The sequence shown here is derived from an EMBL/GenBank/DDBJ whole genome shotgun (WGS) entry which is preliminary data.</text>
</comment>
<dbReference type="Proteomes" id="UP000317940">
    <property type="component" value="Unassembled WGS sequence"/>
</dbReference>
<dbReference type="InterPro" id="IPR025164">
    <property type="entry name" value="Toastrack_DUF4097"/>
</dbReference>
<feature type="domain" description="DUF4097" evidence="1">
    <location>
        <begin position="19"/>
        <end position="247"/>
    </location>
</feature>
<proteinExistence type="predicted"/>
<dbReference type="OrthoDB" id="3252095at2"/>
<gene>
    <name evidence="2" type="ORF">FHX73_113446</name>
</gene>
<evidence type="ECO:0000313" key="3">
    <source>
        <dbReference type="Proteomes" id="UP000317940"/>
    </source>
</evidence>
<name>A0A561UJR5_9ACTN</name>
<reference evidence="2 3" key="1">
    <citation type="submission" date="2019-06" db="EMBL/GenBank/DDBJ databases">
        <title>Sequencing the genomes of 1000 actinobacteria strains.</title>
        <authorList>
            <person name="Klenk H.-P."/>
        </authorList>
    </citation>
    <scope>NUCLEOTIDE SEQUENCE [LARGE SCALE GENOMIC DNA]</scope>
    <source>
        <strain evidence="2 3">DSM 44826</strain>
    </source>
</reference>
<dbReference type="EMBL" id="VIWT01000001">
    <property type="protein sequence ID" value="TWF99599.1"/>
    <property type="molecule type" value="Genomic_DNA"/>
</dbReference>